<sequence>MAQCIRSGQQQQKYKMPTLPLLQTTTALELAAYKTMAMSGHPPVPCPPSLPLSAWMSCHLSMKECQAFSPSDWQFLLFRFSGCFKRVAMCYRKDYPPQQAVFQASTPSESPASFYHVQGDL</sequence>
<dbReference type="EMBL" id="JACASF010000001">
    <property type="protein sequence ID" value="KAF6501064.1"/>
    <property type="molecule type" value="Genomic_DNA"/>
</dbReference>
<keyword evidence="2" id="KW-1185">Reference proteome</keyword>
<protein>
    <submittedName>
        <fullName evidence="1">Uncharacterized protein</fullName>
    </submittedName>
</protein>
<reference evidence="1 2" key="1">
    <citation type="journal article" date="2020" name="Nature">
        <title>Six reference-quality genomes reveal evolution of bat adaptations.</title>
        <authorList>
            <person name="Jebb D."/>
            <person name="Huang Z."/>
            <person name="Pippel M."/>
            <person name="Hughes G.M."/>
            <person name="Lavrichenko K."/>
            <person name="Devanna P."/>
            <person name="Winkler S."/>
            <person name="Jermiin L.S."/>
            <person name="Skirmuntt E.C."/>
            <person name="Katzourakis A."/>
            <person name="Burkitt-Gray L."/>
            <person name="Ray D.A."/>
            <person name="Sullivan K.A.M."/>
            <person name="Roscito J.G."/>
            <person name="Kirilenko B.M."/>
            <person name="Davalos L.M."/>
            <person name="Corthals A.P."/>
            <person name="Power M.L."/>
            <person name="Jones G."/>
            <person name="Ransome R.D."/>
            <person name="Dechmann D.K.N."/>
            <person name="Locatelli A.G."/>
            <person name="Puechmaille S.J."/>
            <person name="Fedrigo O."/>
            <person name="Jarvis E.D."/>
            <person name="Hiller M."/>
            <person name="Vernes S.C."/>
            <person name="Myers E.W."/>
            <person name="Teeling E.C."/>
        </authorList>
    </citation>
    <scope>NUCLEOTIDE SEQUENCE [LARGE SCALE GENOMIC DNA]</scope>
    <source>
        <strain evidence="1">MMolMol1</strain>
        <tissue evidence="1">Muscle</tissue>
    </source>
</reference>
<name>A0A7J8JVX9_MOLMO</name>
<gene>
    <name evidence="1" type="ORF">HJG59_008049</name>
</gene>
<evidence type="ECO:0000313" key="2">
    <source>
        <dbReference type="Proteomes" id="UP000550707"/>
    </source>
</evidence>
<evidence type="ECO:0000313" key="1">
    <source>
        <dbReference type="EMBL" id="KAF6501064.1"/>
    </source>
</evidence>
<accession>A0A7J8JVX9</accession>
<dbReference type="AlphaFoldDB" id="A0A7J8JVX9"/>
<organism evidence="1 2">
    <name type="scientific">Molossus molossus</name>
    <name type="common">Pallas' mastiff bat</name>
    <name type="synonym">Vespertilio molossus</name>
    <dbReference type="NCBI Taxonomy" id="27622"/>
    <lineage>
        <taxon>Eukaryota</taxon>
        <taxon>Metazoa</taxon>
        <taxon>Chordata</taxon>
        <taxon>Craniata</taxon>
        <taxon>Vertebrata</taxon>
        <taxon>Euteleostomi</taxon>
        <taxon>Mammalia</taxon>
        <taxon>Eutheria</taxon>
        <taxon>Laurasiatheria</taxon>
        <taxon>Chiroptera</taxon>
        <taxon>Yangochiroptera</taxon>
        <taxon>Molossidae</taxon>
        <taxon>Molossus</taxon>
    </lineage>
</organism>
<proteinExistence type="predicted"/>
<dbReference type="InParanoid" id="A0A7J8JVX9"/>
<comment type="caution">
    <text evidence="1">The sequence shown here is derived from an EMBL/GenBank/DDBJ whole genome shotgun (WGS) entry which is preliminary data.</text>
</comment>
<dbReference type="Proteomes" id="UP000550707">
    <property type="component" value="Unassembled WGS sequence"/>
</dbReference>